<keyword evidence="4" id="KW-1185">Reference proteome</keyword>
<dbReference type="SUPFAM" id="SSF74853">
    <property type="entry name" value="Lamin A/C globular tail domain"/>
    <property type="match status" value="1"/>
</dbReference>
<dbReference type="Gene3D" id="2.40.50.90">
    <property type="match status" value="1"/>
</dbReference>
<dbReference type="AlphaFoldDB" id="A0A060HQX2"/>
<reference evidence="3 4" key="1">
    <citation type="journal article" date="2014" name="Int. J. Syst. Evol. Microbiol.">
        <title>Nitrososphaera viennensis gen. nov., sp. nov., an aerobic and mesophilic, ammonia-oxidizing archaeon from soil and a member of the archaeal phylum Thaumarchaeota.</title>
        <authorList>
            <person name="Stieglmeier M."/>
            <person name="Klingl A."/>
            <person name="Alves R.J."/>
            <person name="Rittmann S.K."/>
            <person name="Melcher M."/>
            <person name="Leisch N."/>
            <person name="Schleper C."/>
        </authorList>
    </citation>
    <scope>NUCLEOTIDE SEQUENCE [LARGE SCALE GENOMIC DNA]</scope>
    <source>
        <strain evidence="3">EN76</strain>
    </source>
</reference>
<dbReference type="InterPro" id="IPR036415">
    <property type="entry name" value="Lamin_tail_dom_sf"/>
</dbReference>
<evidence type="ECO:0000259" key="2">
    <source>
        <dbReference type="PROSITE" id="PS51841"/>
    </source>
</evidence>
<dbReference type="Proteomes" id="UP000027093">
    <property type="component" value="Chromosome"/>
</dbReference>
<evidence type="ECO:0000313" key="4">
    <source>
        <dbReference type="Proteomes" id="UP000027093"/>
    </source>
</evidence>
<feature type="compositionally biased region" description="Low complexity" evidence="1">
    <location>
        <begin position="182"/>
        <end position="194"/>
    </location>
</feature>
<feature type="region of interest" description="Disordered" evidence="1">
    <location>
        <begin position="133"/>
        <end position="194"/>
    </location>
</feature>
<dbReference type="SUPFAM" id="SSF50199">
    <property type="entry name" value="Staphylococcal nuclease"/>
    <property type="match status" value="1"/>
</dbReference>
<dbReference type="RefSeq" id="WP_084790668.1">
    <property type="nucleotide sequence ID" value="NZ_CP007536.1"/>
</dbReference>
<gene>
    <name evidence="3" type="ORF">NVIE_013350</name>
</gene>
<name>A0A060HQX2_9ARCH</name>
<dbReference type="HOGENOM" id="CLU_068383_0_0_2"/>
<dbReference type="Gene3D" id="2.60.40.1260">
    <property type="entry name" value="Lamin Tail domain"/>
    <property type="match status" value="1"/>
</dbReference>
<evidence type="ECO:0000313" key="3">
    <source>
        <dbReference type="EMBL" id="AIC15572.1"/>
    </source>
</evidence>
<dbReference type="KEGG" id="nvn:NVIE_013350"/>
<proteinExistence type="predicted"/>
<dbReference type="InterPro" id="IPR035437">
    <property type="entry name" value="SNase_OB-fold_sf"/>
</dbReference>
<dbReference type="EMBL" id="CP007536">
    <property type="protein sequence ID" value="AIC15572.1"/>
    <property type="molecule type" value="Genomic_DNA"/>
</dbReference>
<dbReference type="GeneID" id="74946594"/>
<dbReference type="STRING" id="926571.NVIE_013350"/>
<dbReference type="Pfam" id="PF00932">
    <property type="entry name" value="LTD"/>
    <property type="match status" value="1"/>
</dbReference>
<dbReference type="InterPro" id="IPR001322">
    <property type="entry name" value="Lamin_tail_dom"/>
</dbReference>
<sequence>MSSSKSGLVAVLLAGLVAVSGVGSIGLGVASVYAQSSSPSSAAAAKVVINEVESNPKGSDDKGEWVELYNPASSEVSIGNFKIKASFTKAIIEIPAGTKIGAGQFYVLAISGGRFYNSAESLSLVDGSGRVVDKTPSLVDRSNDSRTWQRLPDGGSKWEFKEQTQGASNSPAVKPASTPAPGGSNNSGQANSSGMKCSGTCVEGTVVRIADPDTIYVQVGKDTYKVDLSLTKAPARNDKNYDKASSYTRDLCFGSSVLVDKDDGQKASGKNNLVGVAYCSSHNLNQELLDSKLVQIDKRQCGTSEFSSQDWARRNGC</sequence>
<dbReference type="OrthoDB" id="148134at2157"/>
<feature type="domain" description="LTD" evidence="2">
    <location>
        <begin position="37"/>
        <end position="150"/>
    </location>
</feature>
<accession>A0A060HQX2</accession>
<dbReference type="PROSITE" id="PS51841">
    <property type="entry name" value="LTD"/>
    <property type="match status" value="1"/>
</dbReference>
<organism evidence="3 4">
    <name type="scientific">Nitrososphaera viennensis EN76</name>
    <dbReference type="NCBI Taxonomy" id="926571"/>
    <lineage>
        <taxon>Archaea</taxon>
        <taxon>Nitrososphaerota</taxon>
        <taxon>Nitrososphaeria</taxon>
        <taxon>Nitrososphaerales</taxon>
        <taxon>Nitrososphaeraceae</taxon>
        <taxon>Nitrososphaera</taxon>
    </lineage>
</organism>
<evidence type="ECO:0000256" key="1">
    <source>
        <dbReference type="SAM" id="MobiDB-lite"/>
    </source>
</evidence>
<protein>
    <submittedName>
        <fullName evidence="3">Micrococcal nuclease domain protein</fullName>
    </submittedName>
</protein>